<evidence type="ECO:0000256" key="1">
    <source>
        <dbReference type="SAM" id="MobiDB-lite"/>
    </source>
</evidence>
<keyword evidence="3" id="KW-1185">Reference proteome</keyword>
<feature type="region of interest" description="Disordered" evidence="1">
    <location>
        <begin position="464"/>
        <end position="629"/>
    </location>
</feature>
<feature type="region of interest" description="Disordered" evidence="1">
    <location>
        <begin position="245"/>
        <end position="286"/>
    </location>
</feature>
<proteinExistence type="predicted"/>
<evidence type="ECO:0000313" key="3">
    <source>
        <dbReference type="Proteomes" id="UP000383932"/>
    </source>
</evidence>
<name>A0A5N5QVM1_9AGAM</name>
<dbReference type="OrthoDB" id="3168445at2759"/>
<feature type="compositionally biased region" description="Low complexity" evidence="1">
    <location>
        <begin position="590"/>
        <end position="599"/>
    </location>
</feature>
<gene>
    <name evidence="2" type="ORF">CTheo_813</name>
</gene>
<reference evidence="2 3" key="1">
    <citation type="journal article" date="2019" name="Fungal Biol. Biotechnol.">
        <title>Draft genome sequence of fastidious pathogen Ceratobasidium theobromae, which causes vascular-streak dieback in Theobroma cacao.</title>
        <authorList>
            <person name="Ali S.S."/>
            <person name="Asman A."/>
            <person name="Shao J."/>
            <person name="Firmansyah A.P."/>
            <person name="Susilo A.W."/>
            <person name="Rosmana A."/>
            <person name="McMahon P."/>
            <person name="Junaid M."/>
            <person name="Guest D."/>
            <person name="Kheng T.Y."/>
            <person name="Meinhardt L.W."/>
            <person name="Bailey B.A."/>
        </authorList>
    </citation>
    <scope>NUCLEOTIDE SEQUENCE [LARGE SCALE GENOMIC DNA]</scope>
    <source>
        <strain evidence="2 3">CT2</strain>
    </source>
</reference>
<feature type="compositionally biased region" description="Low complexity" evidence="1">
    <location>
        <begin position="53"/>
        <end position="73"/>
    </location>
</feature>
<accession>A0A5N5QVM1</accession>
<feature type="region of interest" description="Disordered" evidence="1">
    <location>
        <begin position="348"/>
        <end position="379"/>
    </location>
</feature>
<dbReference type="EMBL" id="SSOP01000006">
    <property type="protein sequence ID" value="KAB5595800.1"/>
    <property type="molecule type" value="Genomic_DNA"/>
</dbReference>
<feature type="compositionally biased region" description="Low complexity" evidence="1">
    <location>
        <begin position="502"/>
        <end position="515"/>
    </location>
</feature>
<feature type="compositionally biased region" description="Polar residues" evidence="1">
    <location>
        <begin position="489"/>
        <end position="501"/>
    </location>
</feature>
<feature type="compositionally biased region" description="Polar residues" evidence="1">
    <location>
        <begin position="680"/>
        <end position="692"/>
    </location>
</feature>
<feature type="region of interest" description="Disordered" evidence="1">
    <location>
        <begin position="208"/>
        <end position="232"/>
    </location>
</feature>
<dbReference type="Proteomes" id="UP000383932">
    <property type="component" value="Unassembled WGS sequence"/>
</dbReference>
<feature type="region of interest" description="Disordered" evidence="1">
    <location>
        <begin position="668"/>
        <end position="728"/>
    </location>
</feature>
<feature type="compositionally biased region" description="Polar residues" evidence="1">
    <location>
        <begin position="703"/>
        <end position="716"/>
    </location>
</feature>
<feature type="compositionally biased region" description="Basic and acidic residues" evidence="1">
    <location>
        <begin position="609"/>
        <end position="625"/>
    </location>
</feature>
<organism evidence="2 3">
    <name type="scientific">Ceratobasidium theobromae</name>
    <dbReference type="NCBI Taxonomy" id="1582974"/>
    <lineage>
        <taxon>Eukaryota</taxon>
        <taxon>Fungi</taxon>
        <taxon>Dikarya</taxon>
        <taxon>Basidiomycota</taxon>
        <taxon>Agaricomycotina</taxon>
        <taxon>Agaricomycetes</taxon>
        <taxon>Cantharellales</taxon>
        <taxon>Ceratobasidiaceae</taxon>
        <taxon>Ceratobasidium</taxon>
    </lineage>
</organism>
<feature type="region of interest" description="Disordered" evidence="1">
    <location>
        <begin position="18"/>
        <end position="120"/>
    </location>
</feature>
<protein>
    <submittedName>
        <fullName evidence="2">Uncharacterized protein</fullName>
    </submittedName>
</protein>
<feature type="compositionally biased region" description="Polar residues" evidence="1">
    <location>
        <begin position="87"/>
        <end position="98"/>
    </location>
</feature>
<comment type="caution">
    <text evidence="2">The sequence shown here is derived from an EMBL/GenBank/DDBJ whole genome shotgun (WGS) entry which is preliminary data.</text>
</comment>
<sequence>MLDFASRRFTIRIGRKPIGRRTSVAGRRTSTRRSVRNSTLRRAPSAASGGLQRGASVRRSQSGVRRGASVRRAPSSHRNSKRMSALVVSSQSPHSMSPTPVDVDSVAPHSNVAPTVTSPGSTKSFFSKLTSRFRGRSKLPKEACPPLPLSQAPPTTITATLGLAPIMAAPPRSPSLRSPSPGSRVTFADAPAELAKVSNVTTDLAANSSLHPDSASPAHILSTSGSPEPILPDVVADAVDNDEDWVDAEDDDNSEPHKSLNPKSDGVHAGGPSDQVPTCPPGSTEIPQVNVDLRAFEQLVIDAHGPLVLDFPRDPGADARVTRWLAGTPAAGSPRESLDEEQWNELDRIRDEEWTDGTDPQAKRESKRPRPPQIIVPPLANNPYCVPLPPSPSNPPSGLSENSFASAVSVQLGLIVQAPNVDELVPPSPSILLTPAADIDVVNGTNDPLAVDCTLIPLPASPAPSSATLPECDELQPPSPLSDIPTVERASSMSTRGGRSLSTAPSTGGPATPTSMKFPGHSAFAHFTFGGSSPSVKIEDGEDGEEEPRGRSLEVAGDKRRMRSVSPKLDAVLEGDESRRSSRASIDGAEPSSGSGDEPPSSPLPMFEEDVKFGQPRNEENSGTEHEDECGFYAFAEKKMVADKKAAESQQLGIPKRSKTMSFLNVGFGKRKNTAPPSPTTANMPRSATSSRLLALPAAGPKRSSTLMAPSANGNRVSRFAPGQRSSTLLAEPLSPREALSPTMYTAGDIQAATGKIEDDESRRLSEAIFMF</sequence>
<evidence type="ECO:0000313" key="2">
    <source>
        <dbReference type="EMBL" id="KAB5595800.1"/>
    </source>
</evidence>
<dbReference type="AlphaFoldDB" id="A0A5N5QVM1"/>
<feature type="compositionally biased region" description="Basic and acidic residues" evidence="1">
    <location>
        <begin position="547"/>
        <end position="559"/>
    </location>
</feature>